<gene>
    <name evidence="2" type="ORF">SEA_NOOTNOOT_191</name>
</gene>
<proteinExistence type="predicted"/>
<reference evidence="2 3" key="1">
    <citation type="submission" date="2017-06" db="EMBL/GenBank/DDBJ databases">
        <authorList>
            <person name="Meridew S.N."/>
            <person name="Morgan R.E."/>
            <person name="Moussa A.T."/>
            <person name="Shahid S.H."/>
            <person name="Bhuiyan S."/>
            <person name="Nayek S."/>
            <person name="Suri N."/>
            <person name="Kim T."/>
            <person name="Layton S.R."/>
            <person name="Hughes L.E."/>
            <person name="Garlena R.A."/>
            <person name="Russell D.A."/>
            <person name="Pope W.H."/>
            <person name="Jacobs-Sera D."/>
            <person name="Hendrix R.W."/>
            <person name="Hatfull G.F."/>
        </authorList>
    </citation>
    <scope>NUCLEOTIDE SEQUENCE [LARGE SCALE GENOMIC DNA]</scope>
</reference>
<keyword evidence="1" id="KW-0812">Transmembrane</keyword>
<name>A0A222YYQ4_9CAUD</name>
<organism evidence="2 3">
    <name type="scientific">Streptomyces phage NootNoot</name>
    <dbReference type="NCBI Taxonomy" id="2023992"/>
    <lineage>
        <taxon>Viruses</taxon>
        <taxon>Duplodnaviria</taxon>
        <taxon>Heunggongvirae</taxon>
        <taxon>Uroviricota</taxon>
        <taxon>Caudoviricetes</taxon>
        <taxon>Stanwilliamsviridae</taxon>
        <taxon>Boydwoodruffvirinae</taxon>
        <taxon>Samistivirus</taxon>
        <taxon>Samistivirus nootnoot</taxon>
    </lineage>
</organism>
<dbReference type="OrthoDB" id="29101at10239"/>
<protein>
    <submittedName>
        <fullName evidence="2">Uncharacterized protein</fullName>
    </submittedName>
</protein>
<evidence type="ECO:0000313" key="3">
    <source>
        <dbReference type="Proteomes" id="UP000225626"/>
    </source>
</evidence>
<evidence type="ECO:0000256" key="1">
    <source>
        <dbReference type="SAM" id="Phobius"/>
    </source>
</evidence>
<dbReference type="EMBL" id="MF347636">
    <property type="protein sequence ID" value="ASR77418.1"/>
    <property type="molecule type" value="Genomic_DNA"/>
</dbReference>
<keyword evidence="1" id="KW-0472">Membrane</keyword>
<accession>A0A222YYQ4</accession>
<keyword evidence="3" id="KW-1185">Reference proteome</keyword>
<sequence>MSDTTRTADEAVSNAKVIAAAVWSWLASHPAAFAVVFFLLGFLIG</sequence>
<keyword evidence="1" id="KW-1133">Transmembrane helix</keyword>
<evidence type="ECO:0000313" key="2">
    <source>
        <dbReference type="EMBL" id="ASR77418.1"/>
    </source>
</evidence>
<dbReference type="Proteomes" id="UP000225626">
    <property type="component" value="Segment"/>
</dbReference>
<feature type="transmembrane region" description="Helical" evidence="1">
    <location>
        <begin position="20"/>
        <end position="44"/>
    </location>
</feature>